<proteinExistence type="predicted"/>
<dbReference type="SMART" id="SM00116">
    <property type="entry name" value="CBS"/>
    <property type="match status" value="2"/>
</dbReference>
<organism evidence="4 5">
    <name type="scientific">candidate division KSB3 bacterium</name>
    <dbReference type="NCBI Taxonomy" id="2044937"/>
    <lineage>
        <taxon>Bacteria</taxon>
        <taxon>candidate division KSB3</taxon>
    </lineage>
</organism>
<evidence type="ECO:0000259" key="3">
    <source>
        <dbReference type="PROSITE" id="PS51371"/>
    </source>
</evidence>
<sequence length="144" mass="16223">MVNFLSNTLAKEVMTRDVVSVYPKTSLKELSGVFIDNEISGVPVLDDNEKVIGFVTQTDLVEQELHTEDFRESRTEETGGFVQDIMVPDVLFARETDSLATIVDKMCTERIHRLIVLDASEKVAGIVTTMDVMCYLRTIYQRVG</sequence>
<accession>A0A2G6E8N2</accession>
<dbReference type="SUPFAM" id="SSF54631">
    <property type="entry name" value="CBS-domain pair"/>
    <property type="match status" value="1"/>
</dbReference>
<name>A0A2G6E8N2_9BACT</name>
<feature type="domain" description="CBS" evidence="3">
    <location>
        <begin position="14"/>
        <end position="70"/>
    </location>
</feature>
<protein>
    <recommendedName>
        <fullName evidence="3">CBS domain-containing protein</fullName>
    </recommendedName>
</protein>
<dbReference type="Proteomes" id="UP000229740">
    <property type="component" value="Unassembled WGS sequence"/>
</dbReference>
<reference evidence="4 5" key="1">
    <citation type="submission" date="2017-10" db="EMBL/GenBank/DDBJ databases">
        <title>Novel microbial diversity and functional potential in the marine mammal oral microbiome.</title>
        <authorList>
            <person name="Dudek N.K."/>
            <person name="Sun C.L."/>
            <person name="Burstein D."/>
            <person name="Kantor R.S."/>
            <person name="Aliaga Goltsman D.S."/>
            <person name="Bik E.M."/>
            <person name="Thomas B.C."/>
            <person name="Banfield J.F."/>
            <person name="Relman D.A."/>
        </authorList>
    </citation>
    <scope>NUCLEOTIDE SEQUENCE [LARGE SCALE GENOMIC DNA]</scope>
    <source>
        <strain evidence="4">DOLZORAL124_49_17</strain>
    </source>
</reference>
<dbReference type="InterPro" id="IPR046342">
    <property type="entry name" value="CBS_dom_sf"/>
</dbReference>
<evidence type="ECO:0000313" key="5">
    <source>
        <dbReference type="Proteomes" id="UP000229740"/>
    </source>
</evidence>
<gene>
    <name evidence="4" type="ORF">CSB45_03910</name>
</gene>
<evidence type="ECO:0000256" key="1">
    <source>
        <dbReference type="ARBA" id="ARBA00022737"/>
    </source>
</evidence>
<dbReference type="Pfam" id="PF00571">
    <property type="entry name" value="CBS"/>
    <property type="match status" value="2"/>
</dbReference>
<dbReference type="AlphaFoldDB" id="A0A2G6E8N2"/>
<dbReference type="Gene3D" id="3.10.580.10">
    <property type="entry name" value="CBS-domain"/>
    <property type="match status" value="1"/>
</dbReference>
<comment type="caution">
    <text evidence="4">The sequence shown here is derived from an EMBL/GenBank/DDBJ whole genome shotgun (WGS) entry which is preliminary data.</text>
</comment>
<keyword evidence="2" id="KW-0129">CBS domain</keyword>
<feature type="domain" description="CBS" evidence="3">
    <location>
        <begin position="86"/>
        <end position="144"/>
    </location>
</feature>
<dbReference type="PROSITE" id="PS51371">
    <property type="entry name" value="CBS"/>
    <property type="match status" value="2"/>
</dbReference>
<evidence type="ECO:0000256" key="2">
    <source>
        <dbReference type="PROSITE-ProRule" id="PRU00703"/>
    </source>
</evidence>
<dbReference type="PANTHER" id="PTHR48108:SF26">
    <property type="entry name" value="CBS DOMAIN-CONTAINING PROTEIN DDB_G0289609"/>
    <property type="match status" value="1"/>
</dbReference>
<dbReference type="InterPro" id="IPR051462">
    <property type="entry name" value="CBS_domain-containing"/>
</dbReference>
<keyword evidence="1" id="KW-0677">Repeat</keyword>
<dbReference type="PANTHER" id="PTHR48108">
    <property type="entry name" value="CBS DOMAIN-CONTAINING PROTEIN CBSX2, CHLOROPLASTIC"/>
    <property type="match status" value="1"/>
</dbReference>
<dbReference type="EMBL" id="PDPS01000023">
    <property type="protein sequence ID" value="PID58222.1"/>
    <property type="molecule type" value="Genomic_DNA"/>
</dbReference>
<evidence type="ECO:0000313" key="4">
    <source>
        <dbReference type="EMBL" id="PID58222.1"/>
    </source>
</evidence>
<dbReference type="InterPro" id="IPR000644">
    <property type="entry name" value="CBS_dom"/>
</dbReference>